<proteinExistence type="predicted"/>
<keyword evidence="2" id="KW-1185">Reference proteome</keyword>
<evidence type="ECO:0000313" key="2">
    <source>
        <dbReference type="Proteomes" id="UP001180845"/>
    </source>
</evidence>
<protein>
    <submittedName>
        <fullName evidence="1">Uncharacterized protein</fullName>
    </submittedName>
</protein>
<organism evidence="1 2">
    <name type="scientific">Haloactinomyces albus</name>
    <dbReference type="NCBI Taxonomy" id="1352928"/>
    <lineage>
        <taxon>Bacteria</taxon>
        <taxon>Bacillati</taxon>
        <taxon>Actinomycetota</taxon>
        <taxon>Actinomycetes</taxon>
        <taxon>Actinopolysporales</taxon>
        <taxon>Actinopolysporaceae</taxon>
        <taxon>Haloactinomyces</taxon>
    </lineage>
</organism>
<dbReference type="AlphaFoldDB" id="A0AAE3ZCW3"/>
<comment type="caution">
    <text evidence="1">The sequence shown here is derived from an EMBL/GenBank/DDBJ whole genome shotgun (WGS) entry which is preliminary data.</text>
</comment>
<gene>
    <name evidence="1" type="ORF">JOF55_001577</name>
</gene>
<accession>A0AAE3ZCW3</accession>
<evidence type="ECO:0000313" key="1">
    <source>
        <dbReference type="EMBL" id="MDR7301396.1"/>
    </source>
</evidence>
<dbReference type="EMBL" id="JAVDXW010000001">
    <property type="protein sequence ID" value="MDR7301396.1"/>
    <property type="molecule type" value="Genomic_DNA"/>
</dbReference>
<dbReference type="Proteomes" id="UP001180845">
    <property type="component" value="Unassembled WGS sequence"/>
</dbReference>
<sequence>MTYWLRMWSCVSRCCPTAEAEQRDRGGGYWIAETDPTAAAQAVTIQRTMESVPWAVLATDGAFNTMQHLGLNNWPNIAACDHEDLDALLRQCETWEAEHDPNGQALPRSKRHDDKAIAVVRW</sequence>
<dbReference type="RefSeq" id="WP_310271801.1">
    <property type="nucleotide sequence ID" value="NZ_JAVDXW010000001.1"/>
</dbReference>
<reference evidence="1" key="1">
    <citation type="submission" date="2023-07" db="EMBL/GenBank/DDBJ databases">
        <title>Sequencing the genomes of 1000 actinobacteria strains.</title>
        <authorList>
            <person name="Klenk H.-P."/>
        </authorList>
    </citation>
    <scope>NUCLEOTIDE SEQUENCE</scope>
    <source>
        <strain evidence="1">DSM 45977</strain>
    </source>
</reference>
<name>A0AAE3ZCW3_9ACTN</name>